<evidence type="ECO:0000256" key="1">
    <source>
        <dbReference type="SAM" id="SignalP"/>
    </source>
</evidence>
<comment type="caution">
    <text evidence="2">The sequence shown here is derived from an EMBL/GenBank/DDBJ whole genome shotgun (WGS) entry which is preliminary data.</text>
</comment>
<evidence type="ECO:0000313" key="2">
    <source>
        <dbReference type="EMBL" id="MDA3613798.1"/>
    </source>
</evidence>
<accession>A0ABT4UHY5</accession>
<dbReference type="SUPFAM" id="SSF53474">
    <property type="entry name" value="alpha/beta-Hydrolases"/>
    <property type="match status" value="1"/>
</dbReference>
<feature type="signal peptide" evidence="1">
    <location>
        <begin position="1"/>
        <end position="19"/>
    </location>
</feature>
<dbReference type="Gene3D" id="3.40.50.1820">
    <property type="entry name" value="alpha/beta hydrolase"/>
    <property type="match status" value="1"/>
</dbReference>
<dbReference type="RefSeq" id="WP_407030128.1">
    <property type="nucleotide sequence ID" value="NZ_JAQGEF010000003.1"/>
</dbReference>
<proteinExistence type="predicted"/>
<dbReference type="EMBL" id="JAQGEF010000003">
    <property type="protein sequence ID" value="MDA3613798.1"/>
    <property type="molecule type" value="Genomic_DNA"/>
</dbReference>
<evidence type="ECO:0000313" key="3">
    <source>
        <dbReference type="Proteomes" id="UP001210231"/>
    </source>
</evidence>
<keyword evidence="1" id="KW-0732">Signal</keyword>
<dbReference type="GO" id="GO:0016787">
    <property type="term" value="F:hydrolase activity"/>
    <property type="evidence" value="ECO:0007669"/>
    <property type="project" value="UniProtKB-KW"/>
</dbReference>
<reference evidence="2 3" key="1">
    <citation type="submission" date="2022-12" db="EMBL/GenBank/DDBJ databases">
        <title>Chitinophagaceae gen. sp. nov., a new member of the family Chitinophagaceae, isolated from soil in a chemical factory.</title>
        <authorList>
            <person name="Ke Z."/>
        </authorList>
    </citation>
    <scope>NUCLEOTIDE SEQUENCE [LARGE SCALE GENOMIC DNA]</scope>
    <source>
        <strain evidence="2 3">LY-5</strain>
    </source>
</reference>
<gene>
    <name evidence="2" type="ORF">O3P16_03180</name>
</gene>
<name>A0ABT4UHY5_9BACT</name>
<keyword evidence="2" id="KW-0378">Hydrolase</keyword>
<organism evidence="2 3">
    <name type="scientific">Polluticaenibacter yanchengensis</name>
    <dbReference type="NCBI Taxonomy" id="3014562"/>
    <lineage>
        <taxon>Bacteria</taxon>
        <taxon>Pseudomonadati</taxon>
        <taxon>Bacteroidota</taxon>
        <taxon>Chitinophagia</taxon>
        <taxon>Chitinophagales</taxon>
        <taxon>Chitinophagaceae</taxon>
        <taxon>Polluticaenibacter</taxon>
    </lineage>
</organism>
<protein>
    <submittedName>
        <fullName evidence="2">Alpha/beta hydrolase</fullName>
    </submittedName>
</protein>
<dbReference type="InterPro" id="IPR029058">
    <property type="entry name" value="AB_hydrolase_fold"/>
</dbReference>
<dbReference type="Proteomes" id="UP001210231">
    <property type="component" value="Unassembled WGS sequence"/>
</dbReference>
<keyword evidence="3" id="KW-1185">Reference proteome</keyword>
<feature type="chain" id="PRO_5046901599" evidence="1">
    <location>
        <begin position="20"/>
        <end position="305"/>
    </location>
</feature>
<sequence>MKHLLLLLTVVLSTSFAWCQKITKVFLNKSDSTVNYYTAVLPAVPFKGVLIVVPGFGENGERVLSQTGLPVLAAKNGLLTIIPVLQDGVLSFGVDSASQSCLSSIIADVNKRYHSEKLKLYIGGFSIGGSAAIKYAELNAEKVAAVFAIDPPLDFERFYASAQRDVRLSVLNAPSQENVYMIKRIEAVMGGTPASAIENYYATSPYSFSDSSQRAIKGLLKTPLRIYSEPDINWWIRERNSDVTAMNIADCSAMINELRRLGHLNAELIVSTNKGYREPGHVRHPHSWSIVDNVGLVKWLVGSGK</sequence>